<dbReference type="SUPFAM" id="SSF52540">
    <property type="entry name" value="P-loop containing nucleoside triphosphate hydrolases"/>
    <property type="match status" value="1"/>
</dbReference>
<dbReference type="InterPro" id="IPR022488">
    <property type="entry name" value="PPK2-related"/>
</dbReference>
<keyword evidence="2" id="KW-0808">Transferase</keyword>
<dbReference type="Gene3D" id="3.40.50.300">
    <property type="entry name" value="P-loop containing nucleotide triphosphate hydrolases"/>
    <property type="match status" value="1"/>
</dbReference>
<sequence>MVAKNPRKPGKPQRTGLRTLLRVPPGAGRVEIGKYDPSGFPAGPRKKAEGLAATAELGVRLASLQDRFFAQSSAGDPRSLLLVLQGMDTSGKGGTVKHVCRYFNPAGLRVRAFKTPTEEERQHHFLWRIRRALPHPGEIGIFDRSHYEDVLIARVRGLVPPATWQERYEVINGFERSLADGGMTIVKVFLNISYEEQCRRLLARLDNPHKHWKFSSSDIDERALWPAYQEAYEAALERCSTDAAPWYVVPADHKWYRNWAVGTLLVEHLEMLDPKYPPAAFDVEECRARLLRTCPPGA</sequence>
<dbReference type="PANTHER" id="PTHR34383:SF3">
    <property type="entry name" value="POLYPHOSPHATE:AMP PHOSPHOTRANSFERASE"/>
    <property type="match status" value="1"/>
</dbReference>
<dbReference type="GO" id="GO:0006797">
    <property type="term" value="P:polyphosphate metabolic process"/>
    <property type="evidence" value="ECO:0007669"/>
    <property type="project" value="InterPro"/>
</dbReference>
<dbReference type="Pfam" id="PF03976">
    <property type="entry name" value="PPK2"/>
    <property type="match status" value="1"/>
</dbReference>
<dbReference type="NCBIfam" id="TIGR03709">
    <property type="entry name" value="PPK2_rel_1"/>
    <property type="match status" value="1"/>
</dbReference>
<proteinExistence type="predicted"/>
<evidence type="ECO:0000313" key="2">
    <source>
        <dbReference type="EMBL" id="TKA06487.1"/>
    </source>
</evidence>
<organism evidence="2 3">
    <name type="scientific">Actinacidiphila oryziradicis</name>
    <dbReference type="NCBI Taxonomy" id="2571141"/>
    <lineage>
        <taxon>Bacteria</taxon>
        <taxon>Bacillati</taxon>
        <taxon>Actinomycetota</taxon>
        <taxon>Actinomycetes</taxon>
        <taxon>Kitasatosporales</taxon>
        <taxon>Streptomycetaceae</taxon>
        <taxon>Actinacidiphila</taxon>
    </lineage>
</organism>
<dbReference type="GO" id="GO:0016301">
    <property type="term" value="F:kinase activity"/>
    <property type="evidence" value="ECO:0007669"/>
    <property type="project" value="UniProtKB-KW"/>
</dbReference>
<comment type="caution">
    <text evidence="2">The sequence shown here is derived from an EMBL/GenBank/DDBJ whole genome shotgun (WGS) entry which is preliminary data.</text>
</comment>
<keyword evidence="3" id="KW-1185">Reference proteome</keyword>
<dbReference type="AlphaFoldDB" id="A0A4U0SE90"/>
<dbReference type="OrthoDB" id="9775224at2"/>
<dbReference type="EMBL" id="SUMC01000038">
    <property type="protein sequence ID" value="TKA06487.1"/>
    <property type="molecule type" value="Genomic_DNA"/>
</dbReference>
<feature type="domain" description="Polyphosphate kinase-2-related" evidence="1">
    <location>
        <begin position="47"/>
        <end position="274"/>
    </location>
</feature>
<dbReference type="InterPro" id="IPR022300">
    <property type="entry name" value="PPK2-rel_1"/>
</dbReference>
<dbReference type="PANTHER" id="PTHR34383">
    <property type="entry name" value="POLYPHOSPHATE:AMP PHOSPHOTRANSFERASE-RELATED"/>
    <property type="match status" value="1"/>
</dbReference>
<accession>A0A4U0SE90</accession>
<evidence type="ECO:0000313" key="3">
    <source>
        <dbReference type="Proteomes" id="UP000305778"/>
    </source>
</evidence>
<gene>
    <name evidence="2" type="ORF">FCI23_31710</name>
</gene>
<keyword evidence="2" id="KW-0418">Kinase</keyword>
<evidence type="ECO:0000259" key="1">
    <source>
        <dbReference type="Pfam" id="PF03976"/>
    </source>
</evidence>
<dbReference type="GO" id="GO:0016776">
    <property type="term" value="F:phosphotransferase activity, phosphate group as acceptor"/>
    <property type="evidence" value="ECO:0007669"/>
    <property type="project" value="InterPro"/>
</dbReference>
<protein>
    <submittedName>
        <fullName evidence="2">Polyphosphate kinase 2 family protein</fullName>
    </submittedName>
</protein>
<name>A0A4U0SE90_9ACTN</name>
<dbReference type="InterPro" id="IPR027417">
    <property type="entry name" value="P-loop_NTPase"/>
</dbReference>
<dbReference type="RefSeq" id="WP_136727453.1">
    <property type="nucleotide sequence ID" value="NZ_SUMC01000038.1"/>
</dbReference>
<dbReference type="Proteomes" id="UP000305778">
    <property type="component" value="Unassembled WGS sequence"/>
</dbReference>
<reference evidence="2 3" key="1">
    <citation type="submission" date="2019-04" db="EMBL/GenBank/DDBJ databases">
        <title>Streptomyces oryziradicis sp. nov., a novel actinomycete isolated from rhizosphere soil of rice (Oryza sativa L.).</title>
        <authorList>
            <person name="Li C."/>
        </authorList>
    </citation>
    <scope>NUCLEOTIDE SEQUENCE [LARGE SCALE GENOMIC DNA]</scope>
    <source>
        <strain evidence="2 3">NEAU-C40</strain>
    </source>
</reference>